<dbReference type="OrthoDB" id="7553032at2759"/>
<keyword evidence="3" id="KW-1185">Reference proteome</keyword>
<evidence type="ECO:0000256" key="1">
    <source>
        <dbReference type="SAM" id="MobiDB-lite"/>
    </source>
</evidence>
<dbReference type="AlphaFoldDB" id="A0A0J7KC40"/>
<accession>A0A0J7KC40</accession>
<dbReference type="Proteomes" id="UP000036403">
    <property type="component" value="Unassembled WGS sequence"/>
</dbReference>
<gene>
    <name evidence="2" type="ORF">RF55_12814</name>
</gene>
<protein>
    <submittedName>
        <fullName evidence="2">Uncharacterized protein</fullName>
    </submittedName>
</protein>
<evidence type="ECO:0000313" key="3">
    <source>
        <dbReference type="Proteomes" id="UP000036403"/>
    </source>
</evidence>
<sequence length="157" mass="18061">MERLVSSQRELQGRISRTVENFKKAGATKMTAALARSALRLLEKKWDKFESQHTILLREYSEELAEHDYVTADLVSEVEMDYLQQRAQLMEFEEEHTPPPAAATPAPRSDQPTANVLPRIQLPQFSGRFEDWPSFRDLFRAIVIDEASLPKVKKCIT</sequence>
<dbReference type="PaxDb" id="67767-A0A0J7KC40"/>
<name>A0A0J7KC40_LASNI</name>
<comment type="caution">
    <text evidence="2">The sequence shown here is derived from an EMBL/GenBank/DDBJ whole genome shotgun (WGS) entry which is preliminary data.</text>
</comment>
<organism evidence="2 3">
    <name type="scientific">Lasius niger</name>
    <name type="common">Black garden ant</name>
    <dbReference type="NCBI Taxonomy" id="67767"/>
    <lineage>
        <taxon>Eukaryota</taxon>
        <taxon>Metazoa</taxon>
        <taxon>Ecdysozoa</taxon>
        <taxon>Arthropoda</taxon>
        <taxon>Hexapoda</taxon>
        <taxon>Insecta</taxon>
        <taxon>Pterygota</taxon>
        <taxon>Neoptera</taxon>
        <taxon>Endopterygota</taxon>
        <taxon>Hymenoptera</taxon>
        <taxon>Apocrita</taxon>
        <taxon>Aculeata</taxon>
        <taxon>Formicoidea</taxon>
        <taxon>Formicidae</taxon>
        <taxon>Formicinae</taxon>
        <taxon>Lasius</taxon>
        <taxon>Lasius</taxon>
    </lineage>
</organism>
<feature type="region of interest" description="Disordered" evidence="1">
    <location>
        <begin position="89"/>
        <end position="114"/>
    </location>
</feature>
<evidence type="ECO:0000313" key="2">
    <source>
        <dbReference type="EMBL" id="KMQ87809.1"/>
    </source>
</evidence>
<proteinExistence type="predicted"/>
<reference evidence="2 3" key="1">
    <citation type="submission" date="2015-04" db="EMBL/GenBank/DDBJ databases">
        <title>Lasius niger genome sequencing.</title>
        <authorList>
            <person name="Konorov E.A."/>
            <person name="Nikitin M.A."/>
            <person name="Kirill M.V."/>
            <person name="Chang P."/>
        </authorList>
    </citation>
    <scope>NUCLEOTIDE SEQUENCE [LARGE SCALE GENOMIC DNA]</scope>
    <source>
        <tissue evidence="2">Whole</tissue>
    </source>
</reference>
<dbReference type="EMBL" id="LBMM01009892">
    <property type="protein sequence ID" value="KMQ87809.1"/>
    <property type="molecule type" value="Genomic_DNA"/>
</dbReference>